<sequence length="560" mass="63441">MAEAAASDSDESYNNDEVKPPVDEFFDAIWFNNTKKVSEMLDNGFSVTSVSSFDDMALHYAVLNNKIKSLRLFKERMLDGQINTIHVNSSDDTICGTPLHTASEEQVPVEMFRQLLEWGADPNALSAKGEPVLHHLIAMGWQDFEAGFENEYIGEEDAESTKDKGHSYLEKMRLLQKNMTKLFLSYCNNVKSGDTHGRILLHIASEFSNYVFLEEILNFKLDVNKQDRFGHTPLHLITHNKNHEELDLVLTIVTTLIQNGSDVNIRDNHGSTPSHHAVHMANAETLKRLIDHGALLSVTDNKNRSVYDLGRLEGTGEIKEVLGILYDRSVAPIVKGVTDLRFGWFYPQCCHKDYHDDKLHGVVDSPTVNHKDIKNGVEKACKEDTDEIRQSLLSVFNDVAVYMGSFNKLYECSVVLGGSVSEGTKVGSPDEYDIVFNLERIVEMVSIEENADTKDYVFLKVRNRETLEEYGLKDTEDGYLKRTEISKMFHKLFEQCLRKKDVWSNSKFLCDWGTADAFGEAINIGQLKLVWYGPTLKRQDVSVDIVPVIKIPWMAAEITP</sequence>
<evidence type="ECO:0000313" key="6">
    <source>
        <dbReference type="Proteomes" id="UP001217089"/>
    </source>
</evidence>
<evidence type="ECO:0000259" key="4">
    <source>
        <dbReference type="Pfam" id="PF03281"/>
    </source>
</evidence>
<dbReference type="InterPro" id="IPR002110">
    <property type="entry name" value="Ankyrin_rpt"/>
</dbReference>
<dbReference type="PANTHER" id="PTHR46680:SF3">
    <property type="entry name" value="NF-KAPPA-B INHIBITOR CACTUS"/>
    <property type="match status" value="1"/>
</dbReference>
<dbReference type="SMART" id="SM00248">
    <property type="entry name" value="ANK"/>
    <property type="match status" value="5"/>
</dbReference>
<keyword evidence="6" id="KW-1185">Reference proteome</keyword>
<evidence type="ECO:0000256" key="1">
    <source>
        <dbReference type="ARBA" id="ARBA00022737"/>
    </source>
</evidence>
<dbReference type="InterPro" id="IPR046903">
    <property type="entry name" value="Mab-21-like_nuc_Trfase"/>
</dbReference>
<keyword evidence="2 3" id="KW-0040">ANK repeat</keyword>
<dbReference type="SUPFAM" id="SSF48403">
    <property type="entry name" value="Ankyrin repeat"/>
    <property type="match status" value="2"/>
</dbReference>
<comment type="caution">
    <text evidence="5">The sequence shown here is derived from an EMBL/GenBank/DDBJ whole genome shotgun (WGS) entry which is preliminary data.</text>
</comment>
<dbReference type="Proteomes" id="UP001217089">
    <property type="component" value="Unassembled WGS sequence"/>
</dbReference>
<dbReference type="EMBL" id="JARBDR010000923">
    <property type="protein sequence ID" value="KAJ8298178.1"/>
    <property type="molecule type" value="Genomic_DNA"/>
</dbReference>
<proteinExistence type="predicted"/>
<dbReference type="Pfam" id="PF03281">
    <property type="entry name" value="Mab-21"/>
    <property type="match status" value="1"/>
</dbReference>
<dbReference type="PROSITE" id="PS50297">
    <property type="entry name" value="ANK_REP_REGION"/>
    <property type="match status" value="2"/>
</dbReference>
<dbReference type="PANTHER" id="PTHR46680">
    <property type="entry name" value="NF-KAPPA-B INHIBITOR ALPHA"/>
    <property type="match status" value="1"/>
</dbReference>
<reference evidence="5 6" key="1">
    <citation type="submission" date="2022-12" db="EMBL/GenBank/DDBJ databases">
        <title>Chromosome-level genome of Tegillarca granosa.</title>
        <authorList>
            <person name="Kim J."/>
        </authorList>
    </citation>
    <scope>NUCLEOTIDE SEQUENCE [LARGE SCALE GENOMIC DNA]</scope>
    <source>
        <strain evidence="5">Teg-2019</strain>
        <tissue evidence="5">Adductor muscle</tissue>
    </source>
</reference>
<gene>
    <name evidence="5" type="ORF">KUTeg_024709</name>
</gene>
<dbReference type="Gene3D" id="3.30.460.90">
    <property type="match status" value="1"/>
</dbReference>
<evidence type="ECO:0000256" key="3">
    <source>
        <dbReference type="PROSITE-ProRule" id="PRU00023"/>
    </source>
</evidence>
<feature type="domain" description="Mab-21-like nucleotidyltransferase" evidence="4">
    <location>
        <begin position="422"/>
        <end position="552"/>
    </location>
</feature>
<feature type="repeat" description="ANK" evidence="3">
    <location>
        <begin position="229"/>
        <end position="268"/>
    </location>
</feature>
<feature type="repeat" description="ANK" evidence="3">
    <location>
        <begin position="269"/>
        <end position="301"/>
    </location>
</feature>
<protein>
    <recommendedName>
        <fullName evidence="4">Mab-21-like nucleotidyltransferase domain-containing protein</fullName>
    </recommendedName>
</protein>
<evidence type="ECO:0000313" key="5">
    <source>
        <dbReference type="EMBL" id="KAJ8298178.1"/>
    </source>
</evidence>
<dbReference type="Pfam" id="PF12796">
    <property type="entry name" value="Ank_2"/>
    <property type="match status" value="1"/>
</dbReference>
<accession>A0ABQ9DY53</accession>
<keyword evidence="1" id="KW-0677">Repeat</keyword>
<dbReference type="InterPro" id="IPR051070">
    <property type="entry name" value="NF-kappa-B_inhibitor"/>
</dbReference>
<evidence type="ECO:0000256" key="2">
    <source>
        <dbReference type="ARBA" id="ARBA00023043"/>
    </source>
</evidence>
<name>A0ABQ9DY53_TEGGR</name>
<organism evidence="5 6">
    <name type="scientific">Tegillarca granosa</name>
    <name type="common">Malaysian cockle</name>
    <name type="synonym">Anadara granosa</name>
    <dbReference type="NCBI Taxonomy" id="220873"/>
    <lineage>
        <taxon>Eukaryota</taxon>
        <taxon>Metazoa</taxon>
        <taxon>Spiralia</taxon>
        <taxon>Lophotrochozoa</taxon>
        <taxon>Mollusca</taxon>
        <taxon>Bivalvia</taxon>
        <taxon>Autobranchia</taxon>
        <taxon>Pteriomorphia</taxon>
        <taxon>Arcoida</taxon>
        <taxon>Arcoidea</taxon>
        <taxon>Arcidae</taxon>
        <taxon>Tegillarca</taxon>
    </lineage>
</organism>
<dbReference type="InterPro" id="IPR036770">
    <property type="entry name" value="Ankyrin_rpt-contain_sf"/>
</dbReference>
<dbReference type="Gene3D" id="1.25.40.20">
    <property type="entry name" value="Ankyrin repeat-containing domain"/>
    <property type="match status" value="2"/>
</dbReference>
<dbReference type="Pfam" id="PF00023">
    <property type="entry name" value="Ank"/>
    <property type="match status" value="1"/>
</dbReference>
<dbReference type="PROSITE" id="PS50088">
    <property type="entry name" value="ANK_REPEAT"/>
    <property type="match status" value="2"/>
</dbReference>